<dbReference type="AlphaFoldDB" id="A0A9D3VW37"/>
<dbReference type="EMBL" id="JAIQCV010000005">
    <property type="protein sequence ID" value="KAH1098412.1"/>
    <property type="molecule type" value="Genomic_DNA"/>
</dbReference>
<name>A0A9D3VW37_9ROSI</name>
<proteinExistence type="predicted"/>
<dbReference type="Proteomes" id="UP000828251">
    <property type="component" value="Unassembled WGS sequence"/>
</dbReference>
<accession>A0A9D3VW37</accession>
<evidence type="ECO:0000313" key="1">
    <source>
        <dbReference type="EMBL" id="KAH1098412.1"/>
    </source>
</evidence>
<organism evidence="1 2">
    <name type="scientific">Gossypium stocksii</name>
    <dbReference type="NCBI Taxonomy" id="47602"/>
    <lineage>
        <taxon>Eukaryota</taxon>
        <taxon>Viridiplantae</taxon>
        <taxon>Streptophyta</taxon>
        <taxon>Embryophyta</taxon>
        <taxon>Tracheophyta</taxon>
        <taxon>Spermatophyta</taxon>
        <taxon>Magnoliopsida</taxon>
        <taxon>eudicotyledons</taxon>
        <taxon>Gunneridae</taxon>
        <taxon>Pentapetalae</taxon>
        <taxon>rosids</taxon>
        <taxon>malvids</taxon>
        <taxon>Malvales</taxon>
        <taxon>Malvaceae</taxon>
        <taxon>Malvoideae</taxon>
        <taxon>Gossypium</taxon>
    </lineage>
</organism>
<reference evidence="1 2" key="1">
    <citation type="journal article" date="2021" name="Plant Biotechnol. J.">
        <title>Multi-omics assisted identification of the key and species-specific regulatory components of drought-tolerant mechanisms in Gossypium stocksii.</title>
        <authorList>
            <person name="Yu D."/>
            <person name="Ke L."/>
            <person name="Zhang D."/>
            <person name="Wu Y."/>
            <person name="Sun Y."/>
            <person name="Mei J."/>
            <person name="Sun J."/>
            <person name="Sun Y."/>
        </authorList>
    </citation>
    <scope>NUCLEOTIDE SEQUENCE [LARGE SCALE GENOMIC DNA]</scope>
    <source>
        <strain evidence="2">cv. E1</strain>
        <tissue evidence="1">Leaf</tissue>
    </source>
</reference>
<gene>
    <name evidence="1" type="ORF">J1N35_015333</name>
</gene>
<sequence>MNSKGKRDCKESFASPGDVFILELDVNASLLTMGSDNLELGTEALTRVVREVLEDVLEVRIMEISGTFQSSGVLRSDYMSKLNQVCTPTAQKMGFGESRKAFC</sequence>
<evidence type="ECO:0000313" key="2">
    <source>
        <dbReference type="Proteomes" id="UP000828251"/>
    </source>
</evidence>
<keyword evidence="2" id="KW-1185">Reference proteome</keyword>
<protein>
    <submittedName>
        <fullName evidence="1">Uncharacterized protein</fullName>
    </submittedName>
</protein>
<comment type="caution">
    <text evidence="1">The sequence shown here is derived from an EMBL/GenBank/DDBJ whole genome shotgun (WGS) entry which is preliminary data.</text>
</comment>